<keyword evidence="2" id="KW-1185">Reference proteome</keyword>
<name>A0A2T0LND5_9PSEU</name>
<evidence type="ECO:0000313" key="1">
    <source>
        <dbReference type="EMBL" id="PRX44690.1"/>
    </source>
</evidence>
<dbReference type="EMBL" id="PVNH01000011">
    <property type="protein sequence ID" value="PRX44690.1"/>
    <property type="molecule type" value="Genomic_DNA"/>
</dbReference>
<proteinExistence type="predicted"/>
<sequence length="153" mass="17247">MVRVLWETGGALPFSPPEAVLQFTPPDPLDQTRFAEGSNGRAGRCSYCLEQATTMTSTGDRRRLAFCPAHDRQHRWIRHPGQEVWWYLPPPLRNEPGRCWWALHREPHGFVGGLPGWYLHEHGGTRVVDTYSTTLYRARAIAEAVLGTLLAAG</sequence>
<gene>
    <name evidence="1" type="ORF">B0I33_111204</name>
</gene>
<protein>
    <submittedName>
        <fullName evidence="1">Uncharacterized protein</fullName>
    </submittedName>
</protein>
<evidence type="ECO:0000313" key="2">
    <source>
        <dbReference type="Proteomes" id="UP000238362"/>
    </source>
</evidence>
<accession>A0A2T0LND5</accession>
<reference evidence="1 2" key="1">
    <citation type="submission" date="2018-03" db="EMBL/GenBank/DDBJ databases">
        <title>Genomic Encyclopedia of Type Strains, Phase III (KMG-III): the genomes of soil and plant-associated and newly described type strains.</title>
        <authorList>
            <person name="Whitman W."/>
        </authorList>
    </citation>
    <scope>NUCLEOTIDE SEQUENCE [LARGE SCALE GENOMIC DNA]</scope>
    <source>
        <strain evidence="1 2">CGMCC 4.7125</strain>
    </source>
</reference>
<comment type="caution">
    <text evidence="1">The sequence shown here is derived from an EMBL/GenBank/DDBJ whole genome shotgun (WGS) entry which is preliminary data.</text>
</comment>
<dbReference type="AlphaFoldDB" id="A0A2T0LND5"/>
<dbReference type="Proteomes" id="UP000238362">
    <property type="component" value="Unassembled WGS sequence"/>
</dbReference>
<organism evidence="1 2">
    <name type="scientific">Prauserella shujinwangii</name>
    <dbReference type="NCBI Taxonomy" id="1453103"/>
    <lineage>
        <taxon>Bacteria</taxon>
        <taxon>Bacillati</taxon>
        <taxon>Actinomycetota</taxon>
        <taxon>Actinomycetes</taxon>
        <taxon>Pseudonocardiales</taxon>
        <taxon>Pseudonocardiaceae</taxon>
        <taxon>Prauserella</taxon>
    </lineage>
</organism>